<protein>
    <submittedName>
        <fullName evidence="2">Uncharacterized protein</fullName>
    </submittedName>
</protein>
<dbReference type="RefSeq" id="WP_028362281.1">
    <property type="nucleotide sequence ID" value="NZ_CADFGL010000055.1"/>
</dbReference>
<reference evidence="2 3" key="1">
    <citation type="submission" date="2020-04" db="EMBL/GenBank/DDBJ databases">
        <authorList>
            <person name="De Canck E."/>
        </authorList>
    </citation>
    <scope>NUCLEOTIDE SEQUENCE [LARGE SCALE GENOMIC DNA]</scope>
    <source>
        <strain evidence="2 3">LMG 22037</strain>
    </source>
</reference>
<feature type="region of interest" description="Disordered" evidence="1">
    <location>
        <begin position="125"/>
        <end position="173"/>
    </location>
</feature>
<name>A0A6J5CLG9_9BURK</name>
<feature type="compositionally biased region" description="Low complexity" evidence="1">
    <location>
        <begin position="130"/>
        <end position="157"/>
    </location>
</feature>
<evidence type="ECO:0000313" key="3">
    <source>
        <dbReference type="Proteomes" id="UP000494249"/>
    </source>
</evidence>
<dbReference type="AlphaFoldDB" id="A0A6J5CLG9"/>
<accession>A0A6J5CLG9</accession>
<evidence type="ECO:0000313" key="2">
    <source>
        <dbReference type="EMBL" id="CAB3738290.1"/>
    </source>
</evidence>
<dbReference type="Proteomes" id="UP000494249">
    <property type="component" value="Unassembled WGS sequence"/>
</dbReference>
<organism evidence="2 3">
    <name type="scientific">Paraburkholderia phenoliruptrix</name>
    <dbReference type="NCBI Taxonomy" id="252970"/>
    <lineage>
        <taxon>Bacteria</taxon>
        <taxon>Pseudomonadati</taxon>
        <taxon>Pseudomonadota</taxon>
        <taxon>Betaproteobacteria</taxon>
        <taxon>Burkholderiales</taxon>
        <taxon>Burkholderiaceae</taxon>
        <taxon>Paraburkholderia</taxon>
    </lineage>
</organism>
<sequence length="173" mass="18740">MDDRFDRRELLLHLGDMLAASSSLARAGAPEMPVVQLLSQQDLPANLAFLRALDPTMTVSDFGARVASAFSRWPQDLLDTTLDHESLASTVQQALFEGNPRGWDSYVAHVQNKVTWFGTRLPKMKTSVSGEPAGEARQRAAAAAAAPSATPSAARTGPGTRRGWPWPDPETTR</sequence>
<proteinExistence type="predicted"/>
<dbReference type="EMBL" id="CADIKB010000058">
    <property type="protein sequence ID" value="CAB3738290.1"/>
    <property type="molecule type" value="Genomic_DNA"/>
</dbReference>
<evidence type="ECO:0000256" key="1">
    <source>
        <dbReference type="SAM" id="MobiDB-lite"/>
    </source>
</evidence>
<gene>
    <name evidence="2" type="ORF">LMG22037_06222</name>
</gene>